<accession>A0A1M5SY78</accession>
<name>A0A1M5SY78_9BACT</name>
<sequence>MFRSIHLARAIERQLIVLRRSGKKGELAADQCQRILTELRENGEETAGIFLKRTKNGEYRMKNCVKYDLGGGYRLITVRYCDRLYVPYLGTHDDADSWLERRRREDFEPNEANYRFEPINVDTTSDDDLARQMSPGIEESDLYEEHLRDRLDETTLREVFRGLCRNCGKTVHQG</sequence>
<reference evidence="1 2" key="1">
    <citation type="submission" date="2016-11" db="EMBL/GenBank/DDBJ databases">
        <authorList>
            <person name="Jaros S."/>
            <person name="Januszkiewicz K."/>
            <person name="Wedrychowicz H."/>
        </authorList>
    </citation>
    <scope>NUCLEOTIDE SEQUENCE [LARGE SCALE GENOMIC DNA]</scope>
    <source>
        <strain evidence="1 2">DSM 9705</strain>
    </source>
</reference>
<evidence type="ECO:0000313" key="1">
    <source>
        <dbReference type="EMBL" id="SHH43449.1"/>
    </source>
</evidence>
<dbReference type="AlphaFoldDB" id="A0A1M5SY78"/>
<organism evidence="1 2">
    <name type="scientific">Desulfofustis glycolicus DSM 9705</name>
    <dbReference type="NCBI Taxonomy" id="1121409"/>
    <lineage>
        <taxon>Bacteria</taxon>
        <taxon>Pseudomonadati</taxon>
        <taxon>Thermodesulfobacteriota</taxon>
        <taxon>Desulfobulbia</taxon>
        <taxon>Desulfobulbales</taxon>
        <taxon>Desulfocapsaceae</taxon>
        <taxon>Desulfofustis</taxon>
    </lineage>
</organism>
<gene>
    <name evidence="1" type="ORF">SAMN02745124_00501</name>
</gene>
<protein>
    <submittedName>
        <fullName evidence="1">Uncharacterized protein</fullName>
    </submittedName>
</protein>
<dbReference type="STRING" id="1121409.SAMN02745124_00501"/>
<evidence type="ECO:0000313" key="2">
    <source>
        <dbReference type="Proteomes" id="UP000184139"/>
    </source>
</evidence>
<dbReference type="EMBL" id="FQXS01000002">
    <property type="protein sequence ID" value="SHH43449.1"/>
    <property type="molecule type" value="Genomic_DNA"/>
</dbReference>
<proteinExistence type="predicted"/>
<dbReference type="RefSeq" id="WP_073373246.1">
    <property type="nucleotide sequence ID" value="NZ_FQXS01000002.1"/>
</dbReference>
<dbReference type="Proteomes" id="UP000184139">
    <property type="component" value="Unassembled WGS sequence"/>
</dbReference>
<keyword evidence="2" id="KW-1185">Reference proteome</keyword>
<dbReference type="OrthoDB" id="5420793at2"/>